<evidence type="ECO:0000313" key="2">
    <source>
        <dbReference type="EMBL" id="KAF3548058.1"/>
    </source>
</evidence>
<keyword evidence="3" id="KW-1185">Reference proteome</keyword>
<dbReference type="Proteomes" id="UP000266723">
    <property type="component" value="Unassembled WGS sequence"/>
</dbReference>
<feature type="compositionally biased region" description="Acidic residues" evidence="1">
    <location>
        <begin position="204"/>
        <end position="221"/>
    </location>
</feature>
<evidence type="ECO:0008006" key="4">
    <source>
        <dbReference type="Google" id="ProtNLM"/>
    </source>
</evidence>
<protein>
    <recommendedName>
        <fullName evidence="4">DUF1985 domain-containing protein</fullName>
    </recommendedName>
</protein>
<feature type="region of interest" description="Disordered" evidence="1">
    <location>
        <begin position="286"/>
        <end position="349"/>
    </location>
</feature>
<dbReference type="EMBL" id="QGKV02000832">
    <property type="protein sequence ID" value="KAF3548058.1"/>
    <property type="molecule type" value="Genomic_DNA"/>
</dbReference>
<comment type="caution">
    <text evidence="2">The sequence shown here is derived from an EMBL/GenBank/DDBJ whole genome shotgun (WGS) entry which is preliminary data.</text>
</comment>
<feature type="region of interest" description="Disordered" evidence="1">
    <location>
        <begin position="161"/>
        <end position="265"/>
    </location>
</feature>
<name>A0ABQ7C9Y9_BRACR</name>
<gene>
    <name evidence="2" type="ORF">DY000_02010158</name>
</gene>
<reference evidence="2 3" key="1">
    <citation type="journal article" date="2020" name="BMC Genomics">
        <title>Intraspecific diversification of the crop wild relative Brassica cretica Lam. using demographic model selection.</title>
        <authorList>
            <person name="Kioukis A."/>
            <person name="Michalopoulou V.A."/>
            <person name="Briers L."/>
            <person name="Pirintsos S."/>
            <person name="Studholme D.J."/>
            <person name="Pavlidis P."/>
            <person name="Sarris P.F."/>
        </authorList>
    </citation>
    <scope>NUCLEOTIDE SEQUENCE [LARGE SCALE GENOMIC DNA]</scope>
    <source>
        <strain evidence="3">cv. PFS-1207/04</strain>
    </source>
</reference>
<feature type="compositionally biased region" description="Basic and acidic residues" evidence="1">
    <location>
        <begin position="166"/>
        <end position="178"/>
    </location>
</feature>
<sequence length="349" mass="40040">MRLLRQVKKPYLWMLSKGDKYTVKSLYDLLKKKARTMTRLERLSIGITIITEGVIIAENSSSLIPKGRLLAYKNYDSSSKLAWGKVAYKVLSKSVKRLSANPLCLHWDSTRAPTITEVLEGVVTTMFGFSEEFKLLVNPTHPDDKDFDIVTLVDKAGQKTKMYNKNSKEQTQDEKEQQVEADAEFGDGDKERETSKINEGQTHEEEEEEQMEADTEVEEPVQVERQKRGRGNKEQEHKKNEEKRKDEAYEKAKEKFQDEDGSKLDKLIQILYDLNKRVEVIENVLGVVPDGYESPCNYDDTKGTPNDENEEEENSSGKRNATDDENDDEEISDTHQMTEVNILGENENT</sequence>
<evidence type="ECO:0000313" key="3">
    <source>
        <dbReference type="Proteomes" id="UP000266723"/>
    </source>
</evidence>
<proteinExistence type="predicted"/>
<evidence type="ECO:0000256" key="1">
    <source>
        <dbReference type="SAM" id="MobiDB-lite"/>
    </source>
</evidence>
<feature type="compositionally biased region" description="Basic and acidic residues" evidence="1">
    <location>
        <begin position="222"/>
        <end position="265"/>
    </location>
</feature>
<organism evidence="2 3">
    <name type="scientific">Brassica cretica</name>
    <name type="common">Mustard</name>
    <dbReference type="NCBI Taxonomy" id="69181"/>
    <lineage>
        <taxon>Eukaryota</taxon>
        <taxon>Viridiplantae</taxon>
        <taxon>Streptophyta</taxon>
        <taxon>Embryophyta</taxon>
        <taxon>Tracheophyta</taxon>
        <taxon>Spermatophyta</taxon>
        <taxon>Magnoliopsida</taxon>
        <taxon>eudicotyledons</taxon>
        <taxon>Gunneridae</taxon>
        <taxon>Pentapetalae</taxon>
        <taxon>rosids</taxon>
        <taxon>malvids</taxon>
        <taxon>Brassicales</taxon>
        <taxon>Brassicaceae</taxon>
        <taxon>Brassiceae</taxon>
        <taxon>Brassica</taxon>
    </lineage>
</organism>
<accession>A0ABQ7C9Y9</accession>
<feature type="compositionally biased region" description="Basic and acidic residues" evidence="1">
    <location>
        <begin position="187"/>
        <end position="196"/>
    </location>
</feature>